<evidence type="ECO:0000313" key="2">
    <source>
        <dbReference type="Proteomes" id="UP000479710"/>
    </source>
</evidence>
<dbReference type="Proteomes" id="UP000479710">
    <property type="component" value="Unassembled WGS sequence"/>
</dbReference>
<keyword evidence="2" id="KW-1185">Reference proteome</keyword>
<dbReference type="EMBL" id="SPHZ02000001">
    <property type="protein sequence ID" value="KAF0932264.1"/>
    <property type="molecule type" value="Genomic_DNA"/>
</dbReference>
<dbReference type="AlphaFoldDB" id="A0A6G1F5X2"/>
<comment type="caution">
    <text evidence="1">The sequence shown here is derived from an EMBL/GenBank/DDBJ whole genome shotgun (WGS) entry which is preliminary data.</text>
</comment>
<sequence length="142" mass="15308">MRGEPRVALGRIGIDPCAGVVADQLHLGTSAYPPSSSLWWHWKNPSRQGFNPCGHGVVRPHDIYKDRATTAVTGCRSATVTIANHPLTLDSLTAGEKRGSGWKKEKLGLGFALAVVDSDSTEIARTDSRSLLPVGFRSCDLR</sequence>
<name>A0A6G1F5X2_9ORYZ</name>
<gene>
    <name evidence="1" type="ORF">E2562_009531</name>
</gene>
<protein>
    <submittedName>
        <fullName evidence="1">Uncharacterized protein</fullName>
    </submittedName>
</protein>
<proteinExistence type="predicted"/>
<accession>A0A6G1F5X2</accession>
<organism evidence="1 2">
    <name type="scientific">Oryza meyeriana var. granulata</name>
    <dbReference type="NCBI Taxonomy" id="110450"/>
    <lineage>
        <taxon>Eukaryota</taxon>
        <taxon>Viridiplantae</taxon>
        <taxon>Streptophyta</taxon>
        <taxon>Embryophyta</taxon>
        <taxon>Tracheophyta</taxon>
        <taxon>Spermatophyta</taxon>
        <taxon>Magnoliopsida</taxon>
        <taxon>Liliopsida</taxon>
        <taxon>Poales</taxon>
        <taxon>Poaceae</taxon>
        <taxon>BOP clade</taxon>
        <taxon>Oryzoideae</taxon>
        <taxon>Oryzeae</taxon>
        <taxon>Oryzinae</taxon>
        <taxon>Oryza</taxon>
        <taxon>Oryza meyeriana</taxon>
    </lineage>
</organism>
<evidence type="ECO:0000313" key="1">
    <source>
        <dbReference type="EMBL" id="KAF0932264.1"/>
    </source>
</evidence>
<reference evidence="1 2" key="1">
    <citation type="submission" date="2019-11" db="EMBL/GenBank/DDBJ databases">
        <title>Whole genome sequence of Oryza granulata.</title>
        <authorList>
            <person name="Li W."/>
        </authorList>
    </citation>
    <scope>NUCLEOTIDE SEQUENCE [LARGE SCALE GENOMIC DNA]</scope>
    <source>
        <strain evidence="2">cv. Menghai</strain>
        <tissue evidence="1">Leaf</tissue>
    </source>
</reference>